<dbReference type="EMBL" id="FO082278">
    <property type="protein sequence ID" value="CCO14382.1"/>
    <property type="molecule type" value="Genomic_DNA"/>
</dbReference>
<dbReference type="GeneID" id="19018113"/>
<proteinExistence type="predicted"/>
<dbReference type="OrthoDB" id="2082at2759"/>
<keyword evidence="4" id="KW-1185">Reference proteome</keyword>
<evidence type="ECO:0000313" key="4">
    <source>
        <dbReference type="Proteomes" id="UP000198341"/>
    </source>
</evidence>
<feature type="compositionally biased region" description="Polar residues" evidence="1">
    <location>
        <begin position="68"/>
        <end position="78"/>
    </location>
</feature>
<dbReference type="PANTHER" id="PTHR34051">
    <property type="entry name" value="PROTEIN LOW PSII ACCUMULATION 3, CHLOROPLASTIC"/>
    <property type="match status" value="1"/>
</dbReference>
<dbReference type="PANTHER" id="PTHR34051:SF2">
    <property type="entry name" value="PROTEIN LPA3"/>
    <property type="match status" value="1"/>
</dbReference>
<dbReference type="RefSeq" id="XP_007515503.1">
    <property type="nucleotide sequence ID" value="XM_007515441.1"/>
</dbReference>
<dbReference type="AlphaFoldDB" id="K8E9I3"/>
<feature type="region of interest" description="Disordered" evidence="1">
    <location>
        <begin position="60"/>
        <end position="109"/>
    </location>
</feature>
<dbReference type="Pfam" id="PF09353">
    <property type="entry name" value="DUF1995"/>
    <property type="match status" value="1"/>
</dbReference>
<evidence type="ECO:0000259" key="2">
    <source>
        <dbReference type="Pfam" id="PF09353"/>
    </source>
</evidence>
<organism evidence="3 4">
    <name type="scientific">Bathycoccus prasinos</name>
    <dbReference type="NCBI Taxonomy" id="41875"/>
    <lineage>
        <taxon>Eukaryota</taxon>
        <taxon>Viridiplantae</taxon>
        <taxon>Chlorophyta</taxon>
        <taxon>Mamiellophyceae</taxon>
        <taxon>Mamiellales</taxon>
        <taxon>Bathycoccaceae</taxon>
        <taxon>Bathycoccus</taxon>
    </lineage>
</organism>
<dbReference type="KEGG" id="bpg:Bathy01g03780"/>
<feature type="domain" description="DUF1995" evidence="2">
    <location>
        <begin position="115"/>
        <end position="378"/>
    </location>
</feature>
<evidence type="ECO:0000256" key="1">
    <source>
        <dbReference type="SAM" id="MobiDB-lite"/>
    </source>
</evidence>
<dbReference type="eggNOG" id="ENOG502QW2X">
    <property type="taxonomic scope" value="Eukaryota"/>
</dbReference>
<accession>K8E9I3</accession>
<dbReference type="STRING" id="41875.K8E9I3"/>
<dbReference type="InterPro" id="IPR044687">
    <property type="entry name" value="LPA3"/>
</dbReference>
<dbReference type="Proteomes" id="UP000198341">
    <property type="component" value="Chromosome 1"/>
</dbReference>
<sequence>MYHHPQKLRYFPHIYPRVYEMSSSMNAVKTLCCSFSSSGETKRLSTKPLLRSKSCKAKAFSSSSSSSQNGKTKAAATSTDKDETSLPFRAIPGGTPEDPSNARKGRNDGRPTYCPPSYAAMCMDAFGSVQDALNDGEKLLEVEFPAVPGEDADYKAASDVYIDANVQYALVIGSSLYEKLGKRVQICLPDGVEFRRAKKVFSNSLMMSEGVTLNTLDGKKQDASITGMFQKMSAGRGLRSGSADDEMDDDFENADVFIIVNVSCGELPDVEQFVKTTSGGRPIIMLNNQLDTLRADLGLFSFPPKSLHYDFLSYFKPVFYLRSRAYSRSITVSPFVVNYSGAVFREYPAPWQVMIKQSNGVLACIAEDEDRFTLGEAKEEMLIALGLSDPEGSFMKTARSGLVVNTWWEEEDDAEKSDAWRT</sequence>
<reference evidence="3 4" key="1">
    <citation type="submission" date="2011-10" db="EMBL/GenBank/DDBJ databases">
        <authorList>
            <person name="Genoscope - CEA"/>
        </authorList>
    </citation>
    <scope>NUCLEOTIDE SEQUENCE [LARGE SCALE GENOMIC DNA]</scope>
    <source>
        <strain evidence="3 4">RCC 1105</strain>
    </source>
</reference>
<dbReference type="InterPro" id="IPR018962">
    <property type="entry name" value="DUF1995"/>
</dbReference>
<protein>
    <recommendedName>
        <fullName evidence="2">DUF1995 domain-containing protein</fullName>
    </recommendedName>
</protein>
<gene>
    <name evidence="3" type="ORF">Bathy01g03780</name>
</gene>
<evidence type="ECO:0000313" key="3">
    <source>
        <dbReference type="EMBL" id="CCO14382.1"/>
    </source>
</evidence>
<name>K8E9I3_9CHLO</name>